<proteinExistence type="predicted"/>
<gene>
    <name evidence="1" type="ORF">SAMN05421810_109188</name>
</gene>
<dbReference type="NCBIfam" id="NF037944">
    <property type="entry name" value="holin_2"/>
    <property type="match status" value="1"/>
</dbReference>
<dbReference type="AlphaFoldDB" id="A0A1I5ZGQ2"/>
<name>A0A1I5ZGQ2_9PSEU</name>
<keyword evidence="2" id="KW-1185">Reference proteome</keyword>
<dbReference type="STRING" id="587909.SAMN05421810_109188"/>
<evidence type="ECO:0000313" key="2">
    <source>
        <dbReference type="Proteomes" id="UP000198727"/>
    </source>
</evidence>
<dbReference type="Proteomes" id="UP000198727">
    <property type="component" value="Unassembled WGS sequence"/>
</dbReference>
<evidence type="ECO:0000313" key="1">
    <source>
        <dbReference type="EMBL" id="SFQ55628.1"/>
    </source>
</evidence>
<accession>A0A1I5ZGQ2</accession>
<dbReference type="EMBL" id="FOWW01000009">
    <property type="protein sequence ID" value="SFQ55628.1"/>
    <property type="molecule type" value="Genomic_DNA"/>
</dbReference>
<protein>
    <submittedName>
        <fullName evidence="1">Uncharacterized protein</fullName>
    </submittedName>
</protein>
<organism evidence="1 2">
    <name type="scientific">Amycolatopsis arida</name>
    <dbReference type="NCBI Taxonomy" id="587909"/>
    <lineage>
        <taxon>Bacteria</taxon>
        <taxon>Bacillati</taxon>
        <taxon>Actinomycetota</taxon>
        <taxon>Actinomycetes</taxon>
        <taxon>Pseudonocardiales</taxon>
        <taxon>Pseudonocardiaceae</taxon>
        <taxon>Amycolatopsis</taxon>
    </lineage>
</organism>
<sequence>MWYVLSIVLVAFGLVVLGAVAARAVRALRRFDAAARLVAERTRDDAGLLRARAAGLRVAMARRPTADRPPAGAG</sequence>
<dbReference type="RefSeq" id="WP_092534319.1">
    <property type="nucleotide sequence ID" value="NZ_FOWW01000009.1"/>
</dbReference>
<reference evidence="2" key="1">
    <citation type="submission" date="2016-10" db="EMBL/GenBank/DDBJ databases">
        <authorList>
            <person name="Varghese N."/>
            <person name="Submissions S."/>
        </authorList>
    </citation>
    <scope>NUCLEOTIDE SEQUENCE [LARGE SCALE GENOMIC DNA]</scope>
    <source>
        <strain evidence="2">CGMCC 4.5579</strain>
    </source>
</reference>